<feature type="transmembrane region" description="Helical" evidence="1">
    <location>
        <begin position="56"/>
        <end position="78"/>
    </location>
</feature>
<evidence type="ECO:0000256" key="1">
    <source>
        <dbReference type="SAM" id="Phobius"/>
    </source>
</evidence>
<feature type="transmembrane region" description="Helical" evidence="1">
    <location>
        <begin position="125"/>
        <end position="148"/>
    </location>
</feature>
<evidence type="ECO:0000313" key="3">
    <source>
        <dbReference type="Proteomes" id="UP000215405"/>
    </source>
</evidence>
<evidence type="ECO:0008006" key="4">
    <source>
        <dbReference type="Google" id="ProtNLM"/>
    </source>
</evidence>
<keyword evidence="1" id="KW-0472">Membrane</keyword>
<keyword evidence="1" id="KW-1133">Transmembrane helix</keyword>
<protein>
    <recommendedName>
        <fullName evidence="4">DUF1109 family protein</fullName>
    </recommendedName>
</protein>
<dbReference type="InterPro" id="IPR009495">
    <property type="entry name" value="NrsF"/>
</dbReference>
<proteinExistence type="predicted"/>
<dbReference type="Proteomes" id="UP000215405">
    <property type="component" value="Unassembled WGS sequence"/>
</dbReference>
<gene>
    <name evidence="2" type="ORF">B7H23_14735</name>
</gene>
<feature type="transmembrane region" description="Helical" evidence="1">
    <location>
        <begin position="90"/>
        <end position="113"/>
    </location>
</feature>
<sequence>MKTSQLIDQLSAEASTHPPKRPLSWPVALGLAVAVGAVLMFALFDVRADLPDVAMYYGFLLKPIVAALLAIPAIRLIMDVSEPTSEPTRHLPWLAVGFVVLAIGIALEMMIVSPANWSARLMGDNPAACAASVFLIALPILSMVIFAIRQRATVRPVMAGALAGLFGGAVSTFLYAAHCPDDSPFFLAIWYGIAILALIGTGALAGRLFLRW</sequence>
<accession>A0A231UU30</accession>
<feature type="transmembrane region" description="Helical" evidence="1">
    <location>
        <begin position="157"/>
        <end position="177"/>
    </location>
</feature>
<name>A0A231UU30_9HYPH</name>
<dbReference type="Pfam" id="PF06532">
    <property type="entry name" value="NrsF"/>
    <property type="match status" value="1"/>
</dbReference>
<organism evidence="2 3">
    <name type="scientific">Notoacmeibacter marinus</name>
    <dbReference type="NCBI Taxonomy" id="1876515"/>
    <lineage>
        <taxon>Bacteria</taxon>
        <taxon>Pseudomonadati</taxon>
        <taxon>Pseudomonadota</taxon>
        <taxon>Alphaproteobacteria</taxon>
        <taxon>Hyphomicrobiales</taxon>
        <taxon>Notoacmeibacteraceae</taxon>
        <taxon>Notoacmeibacter</taxon>
    </lineage>
</organism>
<reference evidence="3" key="1">
    <citation type="journal article" date="2017" name="Int. J. Syst. Evol. Microbiol.">
        <title>Notoacmeibacter marinus gen. nov., sp. nov., isolated from the gut of a limpet and proposal of Notoacmeibacteraceae fam. nov. in the order Rhizobiales of the class Alphaproteobacteria.</title>
        <authorList>
            <person name="Huang Z."/>
            <person name="Guo F."/>
            <person name="Lai Q."/>
        </authorList>
    </citation>
    <scope>NUCLEOTIDE SEQUENCE [LARGE SCALE GENOMIC DNA]</scope>
    <source>
        <strain evidence="3">XMTR2A4</strain>
    </source>
</reference>
<dbReference type="AlphaFoldDB" id="A0A231UU30"/>
<feature type="transmembrane region" description="Helical" evidence="1">
    <location>
        <begin position="23"/>
        <end position="44"/>
    </location>
</feature>
<keyword evidence="3" id="KW-1185">Reference proteome</keyword>
<dbReference type="EMBL" id="NBYO01000003">
    <property type="protein sequence ID" value="OXS99413.1"/>
    <property type="molecule type" value="Genomic_DNA"/>
</dbReference>
<comment type="caution">
    <text evidence="2">The sequence shown here is derived from an EMBL/GenBank/DDBJ whole genome shotgun (WGS) entry which is preliminary data.</text>
</comment>
<dbReference type="RefSeq" id="WP_094078190.1">
    <property type="nucleotide sequence ID" value="NZ_NBYO01000003.1"/>
</dbReference>
<feature type="transmembrane region" description="Helical" evidence="1">
    <location>
        <begin position="189"/>
        <end position="210"/>
    </location>
</feature>
<keyword evidence="1" id="KW-0812">Transmembrane</keyword>
<evidence type="ECO:0000313" key="2">
    <source>
        <dbReference type="EMBL" id="OXS99413.1"/>
    </source>
</evidence>